<feature type="transmembrane region" description="Helical" evidence="1">
    <location>
        <begin position="61"/>
        <end position="80"/>
    </location>
</feature>
<proteinExistence type="predicted"/>
<dbReference type="Proteomes" id="UP000028933">
    <property type="component" value="Chromosome"/>
</dbReference>
<accession>A0A077ELJ9</accession>
<dbReference type="EMBL" id="CP007547">
    <property type="protein sequence ID" value="AIL46345.1"/>
    <property type="molecule type" value="Genomic_DNA"/>
</dbReference>
<keyword evidence="1" id="KW-0812">Transmembrane</keyword>
<reference evidence="2 3" key="1">
    <citation type="journal article" date="2013" name="Lancet">
        <title>First case of E anophelis outbreak in an intensive-care unit.</title>
        <authorList>
            <person name="Teo J."/>
            <person name="Tan S.Y."/>
            <person name="Tay M."/>
            <person name="Ding Y."/>
            <person name="Kjelleberg S."/>
            <person name="Givskov M."/>
            <person name="Lin R.T."/>
            <person name="Yang L."/>
        </authorList>
    </citation>
    <scope>NUCLEOTIDE SEQUENCE [LARGE SCALE GENOMIC DNA]</scope>
    <source>
        <strain evidence="2 3">NUHP1</strain>
    </source>
</reference>
<feature type="transmembrane region" description="Helical" evidence="1">
    <location>
        <begin position="92"/>
        <end position="108"/>
    </location>
</feature>
<dbReference type="AlphaFoldDB" id="A0A077ELJ9"/>
<evidence type="ECO:0000313" key="3">
    <source>
        <dbReference type="Proteomes" id="UP000028933"/>
    </source>
</evidence>
<organism evidence="2 3">
    <name type="scientific">Elizabethkingia anophelis NUHP1</name>
    <dbReference type="NCBI Taxonomy" id="1338011"/>
    <lineage>
        <taxon>Bacteria</taxon>
        <taxon>Pseudomonadati</taxon>
        <taxon>Bacteroidota</taxon>
        <taxon>Flavobacteriia</taxon>
        <taxon>Flavobacteriales</taxon>
        <taxon>Weeksellaceae</taxon>
        <taxon>Elizabethkingia</taxon>
    </lineage>
</organism>
<sequence>MKRKLKIKEVSFWDYLINIVIPIGLLACGIIIENKGNIMVALGIGYTILILSYNRINILKINLSILFICLLLALIAFLMIKNNQGHQMPSGLNNLTTLYFPILAYIFVQSSRAFIRMTLKTYPIIVGKDYPIGSFYPRYNRNVNYWDLIWTILCIFAFPSTIVLLFLH</sequence>
<evidence type="ECO:0000256" key="1">
    <source>
        <dbReference type="SAM" id="Phobius"/>
    </source>
</evidence>
<feature type="transmembrane region" description="Helical" evidence="1">
    <location>
        <begin position="38"/>
        <end position="54"/>
    </location>
</feature>
<keyword evidence="1" id="KW-0472">Membrane</keyword>
<dbReference type="HOGENOM" id="CLU_1583909_0_0_10"/>
<feature type="transmembrane region" description="Helical" evidence="1">
    <location>
        <begin position="12"/>
        <end position="32"/>
    </location>
</feature>
<dbReference type="PROSITE" id="PS51257">
    <property type="entry name" value="PROKAR_LIPOPROTEIN"/>
    <property type="match status" value="1"/>
</dbReference>
<dbReference type="KEGG" id="eao:BD94_2570"/>
<gene>
    <name evidence="2" type="ORF">BD94_2570</name>
</gene>
<dbReference type="RefSeq" id="WP_024565513.1">
    <property type="nucleotide sequence ID" value="NZ_CP007547.1"/>
</dbReference>
<evidence type="ECO:0000313" key="2">
    <source>
        <dbReference type="EMBL" id="AIL46345.1"/>
    </source>
</evidence>
<feature type="transmembrane region" description="Helical" evidence="1">
    <location>
        <begin position="148"/>
        <end position="167"/>
    </location>
</feature>
<protein>
    <submittedName>
        <fullName evidence="2">Uncharacterized protein</fullName>
    </submittedName>
</protein>
<keyword evidence="1" id="KW-1133">Transmembrane helix</keyword>
<name>A0A077ELJ9_9FLAO</name>